<keyword evidence="1" id="KW-0808">Transferase</keyword>
<dbReference type="PANTHER" id="PTHR32463:SF0">
    <property type="entry name" value="L-FUCOSE KINASE"/>
    <property type="match status" value="1"/>
</dbReference>
<organism evidence="8 9">
    <name type="scientific">Phaeovibrio sulfidiphilus</name>
    <dbReference type="NCBI Taxonomy" id="1220600"/>
    <lineage>
        <taxon>Bacteria</taxon>
        <taxon>Pseudomonadati</taxon>
        <taxon>Pseudomonadota</taxon>
        <taxon>Alphaproteobacteria</taxon>
        <taxon>Rhodospirillales</taxon>
        <taxon>Rhodospirillaceae</taxon>
        <taxon>Phaeovibrio</taxon>
    </lineage>
</organism>
<dbReference type="Pfam" id="PF08544">
    <property type="entry name" value="GHMP_kinases_C"/>
    <property type="match status" value="1"/>
</dbReference>
<dbReference type="PRINTS" id="PR00960">
    <property type="entry name" value="LMBPPROTEIN"/>
</dbReference>
<dbReference type="PIRSF" id="PIRSF036406">
    <property type="entry name" value="Hept_kin"/>
    <property type="match status" value="1"/>
</dbReference>
<accession>A0A8J6YNM9</accession>
<dbReference type="GO" id="GO:0050201">
    <property type="term" value="F:fucokinase activity"/>
    <property type="evidence" value="ECO:0007669"/>
    <property type="project" value="TreeGrafter"/>
</dbReference>
<keyword evidence="3" id="KW-0418">Kinase</keyword>
<dbReference type="Pfam" id="PF00288">
    <property type="entry name" value="GHMP_kinases_N"/>
    <property type="match status" value="1"/>
</dbReference>
<dbReference type="Proteomes" id="UP000631034">
    <property type="component" value="Unassembled WGS sequence"/>
</dbReference>
<evidence type="ECO:0000256" key="5">
    <source>
        <dbReference type="ARBA" id="ARBA00038121"/>
    </source>
</evidence>
<evidence type="ECO:0000259" key="7">
    <source>
        <dbReference type="Pfam" id="PF08544"/>
    </source>
</evidence>
<dbReference type="SUPFAM" id="SSF54211">
    <property type="entry name" value="Ribosomal protein S5 domain 2-like"/>
    <property type="match status" value="1"/>
</dbReference>
<evidence type="ECO:0000256" key="4">
    <source>
        <dbReference type="ARBA" id="ARBA00022840"/>
    </source>
</evidence>
<keyword evidence="4" id="KW-0067">ATP-binding</keyword>
<comment type="similarity">
    <text evidence="5">Belongs to the GHMP kinase family.</text>
</comment>
<dbReference type="InterPro" id="IPR020568">
    <property type="entry name" value="Ribosomal_Su5_D2-typ_SF"/>
</dbReference>
<evidence type="ECO:0000313" key="9">
    <source>
        <dbReference type="Proteomes" id="UP000631034"/>
    </source>
</evidence>
<evidence type="ECO:0000256" key="3">
    <source>
        <dbReference type="ARBA" id="ARBA00022777"/>
    </source>
</evidence>
<dbReference type="GO" id="GO:0042352">
    <property type="term" value="P:GDP-L-fucose salvage"/>
    <property type="evidence" value="ECO:0007669"/>
    <property type="project" value="TreeGrafter"/>
</dbReference>
<dbReference type="SUPFAM" id="SSF55060">
    <property type="entry name" value="GHMP Kinase, C-terminal domain"/>
    <property type="match status" value="1"/>
</dbReference>
<dbReference type="RefSeq" id="WP_192534891.1">
    <property type="nucleotide sequence ID" value="NZ_JACZHT010000008.1"/>
</dbReference>
<proteinExistence type="inferred from homology"/>
<protein>
    <submittedName>
        <fullName evidence="8">Dehydrogenase</fullName>
    </submittedName>
</protein>
<dbReference type="InterPro" id="IPR006204">
    <property type="entry name" value="GHMP_kinase_N_dom"/>
</dbReference>
<dbReference type="Gene3D" id="3.30.230.120">
    <property type="match status" value="1"/>
</dbReference>
<dbReference type="GO" id="GO:0005524">
    <property type="term" value="F:ATP binding"/>
    <property type="evidence" value="ECO:0007669"/>
    <property type="project" value="UniProtKB-KW"/>
</dbReference>
<dbReference type="InterPro" id="IPR001174">
    <property type="entry name" value="HddA/FKP"/>
</dbReference>
<gene>
    <name evidence="8" type="ORF">IHV25_09520</name>
</gene>
<name>A0A8J6YNM9_9PROT</name>
<dbReference type="PANTHER" id="PTHR32463">
    <property type="entry name" value="L-FUCOSE KINASE"/>
    <property type="match status" value="1"/>
</dbReference>
<dbReference type="InterPro" id="IPR052203">
    <property type="entry name" value="GHMP_Kinase-Related"/>
</dbReference>
<dbReference type="EMBL" id="JACZHT010000008">
    <property type="protein sequence ID" value="MBE1237880.1"/>
    <property type="molecule type" value="Genomic_DNA"/>
</dbReference>
<keyword evidence="9" id="KW-1185">Reference proteome</keyword>
<dbReference type="InterPro" id="IPR036554">
    <property type="entry name" value="GHMP_kinase_C_sf"/>
</dbReference>
<evidence type="ECO:0000256" key="2">
    <source>
        <dbReference type="ARBA" id="ARBA00022741"/>
    </source>
</evidence>
<evidence type="ECO:0000313" key="8">
    <source>
        <dbReference type="EMBL" id="MBE1237880.1"/>
    </source>
</evidence>
<reference evidence="8" key="1">
    <citation type="submission" date="2020-10" db="EMBL/GenBank/DDBJ databases">
        <title>Genome sequence of the unusual species of purple photosynthetic bacteria, Phaeovibrio sulfidiphilus DSM 23193, type strain.</title>
        <authorList>
            <person name="Kyndt J.A."/>
            <person name="Meyer T.E."/>
        </authorList>
    </citation>
    <scope>NUCLEOTIDE SEQUENCE</scope>
    <source>
        <strain evidence="8">DSM 23193</strain>
    </source>
</reference>
<dbReference type="InterPro" id="IPR013750">
    <property type="entry name" value="GHMP_kinase_C_dom"/>
</dbReference>
<feature type="domain" description="GHMP kinase C-terminal" evidence="7">
    <location>
        <begin position="259"/>
        <end position="337"/>
    </location>
</feature>
<dbReference type="AlphaFoldDB" id="A0A8J6YNM9"/>
<comment type="caution">
    <text evidence="8">The sequence shown here is derived from an EMBL/GenBank/DDBJ whole genome shotgun (WGS) entry which is preliminary data.</text>
</comment>
<evidence type="ECO:0000259" key="6">
    <source>
        <dbReference type="Pfam" id="PF00288"/>
    </source>
</evidence>
<feature type="domain" description="GHMP kinase N-terminal" evidence="6">
    <location>
        <begin position="96"/>
        <end position="183"/>
    </location>
</feature>
<keyword evidence="2" id="KW-0547">Nucleotide-binding</keyword>
<sequence length="356" mass="37820">MIQGRESLGRPGIRSTCVRARAPLRLGLAGGGTDVSPYCDLYGGAVMNATIDRFIYSSVRLIEPGQVRFVSQDLGVSETLEAAHPVPAVGPLALLKAIYNRIVRDYCDGEPLPLEIATYSEAPAGSGLGSSSTLVVSVVQALADLLALPLGEYDVASLAYTIERKDLGLAGGRQDQYAASFGGFNYMEFSANDAVIVNPLRIRPEVIAEMTLQTILCFTGVSRQSAEIINEQTANVKKGAEKSVEAMHALKQTAVEMKNALLKGDIARVCATLQAGWESKKDMASSISNAHIEEAMHTGLSAGASAGKVSGAGGGGFIMFFVPFEHRRSVLAALGARGFRTETIQYTKEGVTSWRV</sequence>
<dbReference type="InterPro" id="IPR014606">
    <property type="entry name" value="Heptose_7-P_kinase"/>
</dbReference>
<evidence type="ECO:0000256" key="1">
    <source>
        <dbReference type="ARBA" id="ARBA00022679"/>
    </source>
</evidence>